<accession>A0AAX3EJI9</accession>
<protein>
    <submittedName>
        <fullName evidence="2">DUF6318 family protein</fullName>
    </submittedName>
</protein>
<reference evidence="2" key="1">
    <citation type="submission" date="2022-07" db="EMBL/GenBank/DDBJ databases">
        <authorList>
            <person name="Wu T."/>
        </authorList>
    </citation>
    <scope>NUCLEOTIDE SEQUENCE</scope>
    <source>
        <strain evidence="2">SD-1</strain>
    </source>
</reference>
<keyword evidence="3" id="KW-1185">Reference proteome</keyword>
<dbReference type="InterPro" id="IPR046281">
    <property type="entry name" value="DUF6318"/>
</dbReference>
<feature type="domain" description="DUF6318" evidence="1">
    <location>
        <begin position="2"/>
        <end position="149"/>
    </location>
</feature>
<dbReference type="Pfam" id="PF19843">
    <property type="entry name" value="DUF6318"/>
    <property type="match status" value="1"/>
</dbReference>
<evidence type="ECO:0000259" key="1">
    <source>
        <dbReference type="Pfam" id="PF19843"/>
    </source>
</evidence>
<name>A0AAX3EJI9_PAEUR</name>
<dbReference type="EMBL" id="CP101185">
    <property type="protein sequence ID" value="UYV97269.1"/>
    <property type="molecule type" value="Genomic_DNA"/>
</dbReference>
<dbReference type="AlphaFoldDB" id="A0AAX3EJI9"/>
<evidence type="ECO:0000313" key="2">
    <source>
        <dbReference type="EMBL" id="UYV97269.1"/>
    </source>
</evidence>
<dbReference type="Proteomes" id="UP001163293">
    <property type="component" value="Chromosome"/>
</dbReference>
<organism evidence="2 3">
    <name type="scientific">Paenarthrobacter ureafaciens</name>
    <dbReference type="NCBI Taxonomy" id="37931"/>
    <lineage>
        <taxon>Bacteria</taxon>
        <taxon>Bacillati</taxon>
        <taxon>Actinomycetota</taxon>
        <taxon>Actinomycetes</taxon>
        <taxon>Micrococcales</taxon>
        <taxon>Micrococcaceae</taxon>
        <taxon>Paenarthrobacter</taxon>
    </lineage>
</organism>
<proteinExistence type="predicted"/>
<evidence type="ECO:0000313" key="3">
    <source>
        <dbReference type="Proteomes" id="UP001163293"/>
    </source>
</evidence>
<sequence length="155" mass="17040">MYKPADAKGKAENVPVPVMPELAKENSKEGLEAFIRYWFQLLSYAYQTGDTTRVAGLSSPQCTLCGHLGGAVSKSYEDGSWVTGGILQTPVVDVRWDSSSNSQQAQVQLIQTEIHYFAADGTEHRELTAATNDAVAFFADFRNDAWMTLDTGIIR</sequence>
<gene>
    <name evidence="2" type="ORF">NL394_19905</name>
</gene>
<dbReference type="RefSeq" id="WP_139126890.1">
    <property type="nucleotide sequence ID" value="NZ_CP043010.1"/>
</dbReference>